<dbReference type="Pfam" id="PF18435">
    <property type="entry name" value="EstA_Ig_like"/>
    <property type="match status" value="1"/>
</dbReference>
<gene>
    <name evidence="3" type="primary">gbpD1</name>
    <name evidence="3" type="ORF">BN1356_00528</name>
</gene>
<dbReference type="InterPro" id="IPR029058">
    <property type="entry name" value="AB_hydrolase_fold"/>
</dbReference>
<dbReference type="AlphaFoldDB" id="A0A0E4H4C1"/>
<feature type="signal peptide" evidence="1">
    <location>
        <begin position="1"/>
        <end position="24"/>
    </location>
</feature>
<proteinExistence type="predicted"/>
<organism evidence="3 4">
    <name type="scientific">Streptococcus varani</name>
    <dbReference type="NCBI Taxonomy" id="1608583"/>
    <lineage>
        <taxon>Bacteria</taxon>
        <taxon>Bacillati</taxon>
        <taxon>Bacillota</taxon>
        <taxon>Bacilli</taxon>
        <taxon>Lactobacillales</taxon>
        <taxon>Streptococcaceae</taxon>
        <taxon>Streptococcus</taxon>
    </lineage>
</organism>
<dbReference type="Proteomes" id="UP000198604">
    <property type="component" value="Unassembled WGS sequence"/>
</dbReference>
<accession>A0A0E4H4C1</accession>
<dbReference type="Gene3D" id="3.40.50.1820">
    <property type="entry name" value="alpha/beta hydrolase"/>
    <property type="match status" value="1"/>
</dbReference>
<keyword evidence="1" id="KW-0732">Signal</keyword>
<sequence length="443" mass="49024" precursor="true">MKKYLLFGASLCLLSTLAACQSNSATKNVDLSGTYTAYLQGDDWGESISKITLKLDKEVDAKTISADDFKITEKREIFDWKQPEKGLIPTDFDRTVLDAYVSDEDGKKEDKNSTYVTLEMAVGPNDGRYFVAGPGSPSSQYPELYELGISLSDKSDVTSDGSKVEKLTIDSKMTGLSHSAENFKIADFKSTDGVDYKYASFEPEEKSDILVVWLHGLMEGGKENTDPYITLLGNEAANLGKKEFQETMGGAHVLVPQSPSFWMDKTGSDQLVEGKIISDGTSFYSKSLHELITDYKEKVGAKKVIIAGASNGGYMGMVLAREYGKEYDGYMLLCEAMEDRFVTDEAIQKLKDLPLYFVYSKDDPLVLPEVNEIPTVNRLKAAGAADLQVAVFDHVQDTSGRLKDDKGQPYDFGGHSVWVPFFNNEVKSETGVSAWEWMAEQVK</sequence>
<dbReference type="OrthoDB" id="9764953at2"/>
<dbReference type="SUPFAM" id="SSF53474">
    <property type="entry name" value="alpha/beta-Hydrolases"/>
    <property type="match status" value="1"/>
</dbReference>
<feature type="chain" id="PRO_5005432941" evidence="1">
    <location>
        <begin position="25"/>
        <end position="443"/>
    </location>
</feature>
<keyword evidence="4" id="KW-1185">Reference proteome</keyword>
<dbReference type="RefSeq" id="WP_093649862.1">
    <property type="nucleotide sequence ID" value="NZ_CTEN01000001.1"/>
</dbReference>
<evidence type="ECO:0000259" key="2">
    <source>
        <dbReference type="Pfam" id="PF18435"/>
    </source>
</evidence>
<dbReference type="InterPro" id="IPR041172">
    <property type="entry name" value="EstA_Ig-like_N"/>
</dbReference>
<evidence type="ECO:0000313" key="4">
    <source>
        <dbReference type="Proteomes" id="UP000198604"/>
    </source>
</evidence>
<dbReference type="EMBL" id="CTEN01000001">
    <property type="protein sequence ID" value="CQR24167.1"/>
    <property type="molecule type" value="Genomic_DNA"/>
</dbReference>
<evidence type="ECO:0000256" key="1">
    <source>
        <dbReference type="SAM" id="SignalP"/>
    </source>
</evidence>
<dbReference type="PROSITE" id="PS51257">
    <property type="entry name" value="PROKAR_LIPOPROTEIN"/>
    <property type="match status" value="1"/>
</dbReference>
<evidence type="ECO:0000313" key="3">
    <source>
        <dbReference type="EMBL" id="CQR24167.1"/>
    </source>
</evidence>
<reference evidence="4" key="1">
    <citation type="submission" date="2015-03" db="EMBL/GenBank/DDBJ databases">
        <authorList>
            <person name="Urmite Genomes"/>
        </authorList>
    </citation>
    <scope>NUCLEOTIDE SEQUENCE [LARGE SCALE GENOMIC DNA]</scope>
    <source>
        <strain evidence="4">FF10</strain>
    </source>
</reference>
<dbReference type="STRING" id="1608583.BN1356_00528"/>
<dbReference type="Gene3D" id="2.60.40.2180">
    <property type="match status" value="1"/>
</dbReference>
<name>A0A0E4H4C1_9STRE</name>
<feature type="domain" description="Esterase Ig-like N-terminal" evidence="2">
    <location>
        <begin position="35"/>
        <end position="128"/>
    </location>
</feature>
<protein>
    <submittedName>
        <fullName evidence="3">Putative glucan-binding protein D</fullName>
    </submittedName>
</protein>